<feature type="transmembrane region" description="Helical" evidence="14">
    <location>
        <begin position="51"/>
        <end position="67"/>
    </location>
</feature>
<evidence type="ECO:0000256" key="13">
    <source>
        <dbReference type="RuleBase" id="RU000473"/>
    </source>
</evidence>
<feature type="non-terminal residue" evidence="15">
    <location>
        <position position="155"/>
    </location>
</feature>
<comment type="similarity">
    <text evidence="3 12">Belongs to the complex I subunit 1 family.</text>
</comment>
<dbReference type="GO" id="GO:0009060">
    <property type="term" value="P:aerobic respiration"/>
    <property type="evidence" value="ECO:0007669"/>
    <property type="project" value="TreeGrafter"/>
</dbReference>
<keyword evidence="11 14" id="KW-0472">Membrane</keyword>
<comment type="function">
    <text evidence="1">Core subunit of the mitochondrial membrane respiratory chain NADH dehydrogenase (Complex I) that is believed to belong to the minimal assembly required for catalysis. Complex I functions in the transfer of electrons from NADH to the respiratory chain. The immediate electron acceptor for the enzyme is believed to be ubiquinone.</text>
</comment>
<dbReference type="EMBL" id="EU783950">
    <property type="protein sequence ID" value="ACF07943.1"/>
    <property type="molecule type" value="Genomic_DNA"/>
</dbReference>
<dbReference type="PROSITE" id="PS00667">
    <property type="entry name" value="COMPLEX1_ND1_1"/>
    <property type="match status" value="1"/>
</dbReference>
<evidence type="ECO:0000256" key="2">
    <source>
        <dbReference type="ARBA" id="ARBA00004448"/>
    </source>
</evidence>
<dbReference type="InterPro" id="IPR018086">
    <property type="entry name" value="NADH_UbQ_OxRdtase_su1_CS"/>
</dbReference>
<comment type="catalytic activity">
    <reaction evidence="13">
        <text>a ubiquinone + NADH + 5 H(+)(in) = a ubiquinol + NAD(+) + 4 H(+)(out)</text>
        <dbReference type="Rhea" id="RHEA:29091"/>
        <dbReference type="Rhea" id="RHEA-COMP:9565"/>
        <dbReference type="Rhea" id="RHEA-COMP:9566"/>
        <dbReference type="ChEBI" id="CHEBI:15378"/>
        <dbReference type="ChEBI" id="CHEBI:16389"/>
        <dbReference type="ChEBI" id="CHEBI:17976"/>
        <dbReference type="ChEBI" id="CHEBI:57540"/>
        <dbReference type="ChEBI" id="CHEBI:57945"/>
        <dbReference type="EC" id="7.1.1.2"/>
    </reaction>
</comment>
<comment type="subcellular location">
    <subcellularLocation>
        <location evidence="2 12">Mitochondrion inner membrane</location>
        <topology evidence="2 12">Multi-pass membrane protein</topology>
    </subcellularLocation>
</comment>
<dbReference type="GO" id="GO:0005743">
    <property type="term" value="C:mitochondrial inner membrane"/>
    <property type="evidence" value="ECO:0007669"/>
    <property type="project" value="UniProtKB-SubCell"/>
</dbReference>
<reference evidence="15" key="1">
    <citation type="submission" date="2008-06" db="EMBL/GenBank/DDBJ databases">
        <title>Analysis on the molecular phylogeny of the 12 families of Chinese butterflies (Lepidoptera: Rhopalocera) based on mitochondrial ND1 and 16S rRNA gene sequences.</title>
        <authorList>
            <person name="Zou F.-Z."/>
            <person name="Hao J.-S."/>
        </authorList>
    </citation>
    <scope>NUCLEOTIDE SEQUENCE</scope>
</reference>
<evidence type="ECO:0000256" key="11">
    <source>
        <dbReference type="ARBA" id="ARBA00023136"/>
    </source>
</evidence>
<evidence type="ECO:0000256" key="4">
    <source>
        <dbReference type="ARBA" id="ARBA00021009"/>
    </source>
</evidence>
<evidence type="ECO:0000256" key="3">
    <source>
        <dbReference type="ARBA" id="ARBA00010535"/>
    </source>
</evidence>
<geneLocation type="mitochondrion" evidence="15"/>
<dbReference type="AlphaFoldDB" id="B3VNN1"/>
<keyword evidence="6 12" id="KW-0812">Transmembrane</keyword>
<gene>
    <name evidence="15" type="primary">ND1</name>
</gene>
<organism evidence="15">
    <name type="scientific">Papilio bianor</name>
    <name type="common">Chinese peacock butterfly</name>
    <dbReference type="NCBI Taxonomy" id="76199"/>
    <lineage>
        <taxon>Eukaryota</taxon>
        <taxon>Metazoa</taxon>
        <taxon>Ecdysozoa</taxon>
        <taxon>Arthropoda</taxon>
        <taxon>Hexapoda</taxon>
        <taxon>Insecta</taxon>
        <taxon>Pterygota</taxon>
        <taxon>Neoptera</taxon>
        <taxon>Endopterygota</taxon>
        <taxon>Lepidoptera</taxon>
        <taxon>Glossata</taxon>
        <taxon>Ditrysia</taxon>
        <taxon>Papilionoidea</taxon>
        <taxon>Papilionidae</taxon>
        <taxon>Papilioninae</taxon>
        <taxon>Papilio</taxon>
    </lineage>
</organism>
<dbReference type="PANTHER" id="PTHR11432">
    <property type="entry name" value="NADH DEHYDROGENASE SUBUNIT 1"/>
    <property type="match status" value="1"/>
</dbReference>
<evidence type="ECO:0000256" key="9">
    <source>
        <dbReference type="ARBA" id="ARBA00023075"/>
    </source>
</evidence>
<evidence type="ECO:0000256" key="6">
    <source>
        <dbReference type="ARBA" id="ARBA00022692"/>
    </source>
</evidence>
<evidence type="ECO:0000313" key="15">
    <source>
        <dbReference type="EMBL" id="ACF07943.1"/>
    </source>
</evidence>
<keyword evidence="9 13" id="KW-0830">Ubiquinone</keyword>
<keyword evidence="8 14" id="KW-1133">Transmembrane helix</keyword>
<dbReference type="PANTHER" id="PTHR11432:SF3">
    <property type="entry name" value="NADH-UBIQUINONE OXIDOREDUCTASE CHAIN 1"/>
    <property type="match status" value="1"/>
</dbReference>
<evidence type="ECO:0000256" key="8">
    <source>
        <dbReference type="ARBA" id="ARBA00022989"/>
    </source>
</evidence>
<evidence type="ECO:0000256" key="7">
    <source>
        <dbReference type="ARBA" id="ARBA00022792"/>
    </source>
</evidence>
<keyword evidence="7" id="KW-0999">Mitochondrion inner membrane</keyword>
<keyword evidence="10 13" id="KW-0496">Mitochondrion</keyword>
<sequence length="155" mass="18316">YMGILQPFSDGIKLFKKEQVYLNYSNYLYYFFPPIMMFVVVLTSWLMPPYYFNFIIFNWSIFFFFWCKKSGVITVNIGGGTKNFNFGLSGGLTGGAQTTFYESKISFILFTKNINIEGFKMVYFLFFYKKIYFFFLTTPLKLCVFQPKLAETNQP</sequence>
<evidence type="ECO:0000256" key="12">
    <source>
        <dbReference type="RuleBase" id="RU000471"/>
    </source>
</evidence>
<evidence type="ECO:0000256" key="1">
    <source>
        <dbReference type="ARBA" id="ARBA00003257"/>
    </source>
</evidence>
<feature type="non-terminal residue" evidence="15">
    <location>
        <position position="1"/>
    </location>
</feature>
<dbReference type="EC" id="7.1.1.2" evidence="13"/>
<protein>
    <recommendedName>
        <fullName evidence="4 13">NADH-ubiquinone oxidoreductase chain 1</fullName>
        <ecNumber evidence="13">7.1.1.2</ecNumber>
    </recommendedName>
</protein>
<evidence type="ECO:0000256" key="10">
    <source>
        <dbReference type="ARBA" id="ARBA00023128"/>
    </source>
</evidence>
<name>B3VNN1_PAPBI</name>
<accession>B3VNN1</accession>
<keyword evidence="5" id="KW-0813">Transport</keyword>
<keyword evidence="12" id="KW-0520">NAD</keyword>
<proteinExistence type="inferred from homology"/>
<dbReference type="Pfam" id="PF00146">
    <property type="entry name" value="NADHdh"/>
    <property type="match status" value="1"/>
</dbReference>
<evidence type="ECO:0000256" key="14">
    <source>
        <dbReference type="SAM" id="Phobius"/>
    </source>
</evidence>
<evidence type="ECO:0000256" key="5">
    <source>
        <dbReference type="ARBA" id="ARBA00022448"/>
    </source>
</evidence>
<dbReference type="GO" id="GO:0003954">
    <property type="term" value="F:NADH dehydrogenase activity"/>
    <property type="evidence" value="ECO:0007669"/>
    <property type="project" value="TreeGrafter"/>
</dbReference>
<dbReference type="InterPro" id="IPR001694">
    <property type="entry name" value="NADH_UbQ_OxRdtase_su1/FPO"/>
</dbReference>
<dbReference type="GO" id="GO:0008137">
    <property type="term" value="F:NADH dehydrogenase (ubiquinone) activity"/>
    <property type="evidence" value="ECO:0007669"/>
    <property type="project" value="UniProtKB-EC"/>
</dbReference>
<feature type="transmembrane region" description="Helical" evidence="14">
    <location>
        <begin position="27"/>
        <end position="45"/>
    </location>
</feature>